<keyword evidence="4" id="KW-1185">Reference proteome</keyword>
<dbReference type="InterPro" id="IPR014716">
    <property type="entry name" value="Fibrinogen_a/b/g_C_1"/>
</dbReference>
<dbReference type="InterPro" id="IPR002181">
    <property type="entry name" value="Fibrinogen_a/b/g_C_dom"/>
</dbReference>
<organism evidence="3 4">
    <name type="scientific">Stichopus japonicus</name>
    <name type="common">Sea cucumber</name>
    <dbReference type="NCBI Taxonomy" id="307972"/>
    <lineage>
        <taxon>Eukaryota</taxon>
        <taxon>Metazoa</taxon>
        <taxon>Echinodermata</taxon>
        <taxon>Eleutherozoa</taxon>
        <taxon>Echinozoa</taxon>
        <taxon>Holothuroidea</taxon>
        <taxon>Aspidochirotacea</taxon>
        <taxon>Aspidochirotida</taxon>
        <taxon>Stichopodidae</taxon>
        <taxon>Apostichopus</taxon>
    </lineage>
</organism>
<dbReference type="AlphaFoldDB" id="A0A2G8JE77"/>
<evidence type="ECO:0000313" key="3">
    <source>
        <dbReference type="EMBL" id="PIK34025.1"/>
    </source>
</evidence>
<protein>
    <submittedName>
        <fullName evidence="3">Fibrinogen-like protein A</fullName>
    </submittedName>
</protein>
<dbReference type="InterPro" id="IPR050373">
    <property type="entry name" value="Fibrinogen_C-term_domain"/>
</dbReference>
<reference evidence="3 4" key="1">
    <citation type="journal article" date="2017" name="PLoS Biol.">
        <title>The sea cucumber genome provides insights into morphological evolution and visceral regeneration.</title>
        <authorList>
            <person name="Zhang X."/>
            <person name="Sun L."/>
            <person name="Yuan J."/>
            <person name="Sun Y."/>
            <person name="Gao Y."/>
            <person name="Zhang L."/>
            <person name="Li S."/>
            <person name="Dai H."/>
            <person name="Hamel J.F."/>
            <person name="Liu C."/>
            <person name="Yu Y."/>
            <person name="Liu S."/>
            <person name="Lin W."/>
            <person name="Guo K."/>
            <person name="Jin S."/>
            <person name="Xu P."/>
            <person name="Storey K.B."/>
            <person name="Huan P."/>
            <person name="Zhang T."/>
            <person name="Zhou Y."/>
            <person name="Zhang J."/>
            <person name="Lin C."/>
            <person name="Li X."/>
            <person name="Xing L."/>
            <person name="Huo D."/>
            <person name="Sun M."/>
            <person name="Wang L."/>
            <person name="Mercier A."/>
            <person name="Li F."/>
            <person name="Yang H."/>
            <person name="Xiang J."/>
        </authorList>
    </citation>
    <scope>NUCLEOTIDE SEQUENCE [LARGE SCALE GENOMIC DNA]</scope>
    <source>
        <strain evidence="3">Shaxun</strain>
        <tissue evidence="3">Muscle</tissue>
    </source>
</reference>
<dbReference type="PROSITE" id="PS00514">
    <property type="entry name" value="FIBRINOGEN_C_1"/>
    <property type="match status" value="1"/>
</dbReference>
<dbReference type="InterPro" id="IPR036056">
    <property type="entry name" value="Fibrinogen-like_C"/>
</dbReference>
<accession>A0A2G8JE77</accession>
<dbReference type="GO" id="GO:0005615">
    <property type="term" value="C:extracellular space"/>
    <property type="evidence" value="ECO:0007669"/>
    <property type="project" value="TreeGrafter"/>
</dbReference>
<dbReference type="Gene3D" id="3.90.215.10">
    <property type="entry name" value="Gamma Fibrinogen, chain A, domain 1"/>
    <property type="match status" value="1"/>
</dbReference>
<dbReference type="InterPro" id="IPR020837">
    <property type="entry name" value="Fibrinogen_CS"/>
</dbReference>
<dbReference type="SUPFAM" id="SSF56496">
    <property type="entry name" value="Fibrinogen C-terminal domain-like"/>
    <property type="match status" value="1"/>
</dbReference>
<sequence length="231" mass="26527">MVLTLDANVWSTNLVIHEIVSLYDIFRFDDHAFHITTLQVIQRRLDGSVNFDKKWTDYKNGFGFLNTEFWLGNEKLAYLTAQKNYKLRIDFRNKQGDPYYASYDHFRVGDSGNYYNLLLGVYSGNSGNDALNFHRNMSFSTSDADHDKHTTNCAATHRGGWWFNSCDTSNLNGRYGVEEDAGAVEWNGLPGGSYALKFTEMKNTAIKTADERYTFAVLKNSSFFSINRYID</sequence>
<dbReference type="Pfam" id="PF00147">
    <property type="entry name" value="Fibrinogen_C"/>
    <property type="match status" value="1"/>
</dbReference>
<evidence type="ECO:0000259" key="2">
    <source>
        <dbReference type="PROSITE" id="PS51406"/>
    </source>
</evidence>
<dbReference type="Proteomes" id="UP000230750">
    <property type="component" value="Unassembled WGS sequence"/>
</dbReference>
<keyword evidence="1" id="KW-1015">Disulfide bond</keyword>
<evidence type="ECO:0000313" key="4">
    <source>
        <dbReference type="Proteomes" id="UP000230750"/>
    </source>
</evidence>
<dbReference type="SMART" id="SM00186">
    <property type="entry name" value="FBG"/>
    <property type="match status" value="1"/>
</dbReference>
<dbReference type="STRING" id="307972.A0A2G8JE77"/>
<name>A0A2G8JE77_STIJA</name>
<dbReference type="PROSITE" id="PS51406">
    <property type="entry name" value="FIBRINOGEN_C_2"/>
    <property type="match status" value="1"/>
</dbReference>
<gene>
    <name evidence="3" type="ORF">BSL78_29153</name>
</gene>
<dbReference type="OrthoDB" id="6145874at2759"/>
<dbReference type="CDD" id="cd00087">
    <property type="entry name" value="FReD"/>
    <property type="match status" value="1"/>
</dbReference>
<proteinExistence type="predicted"/>
<comment type="caution">
    <text evidence="3">The sequence shown here is derived from an EMBL/GenBank/DDBJ whole genome shotgun (WGS) entry which is preliminary data.</text>
</comment>
<feature type="domain" description="Fibrinogen C-terminal" evidence="2">
    <location>
        <begin position="40"/>
        <end position="207"/>
    </location>
</feature>
<dbReference type="PANTHER" id="PTHR19143">
    <property type="entry name" value="FIBRINOGEN/TENASCIN/ANGIOPOEITIN"/>
    <property type="match status" value="1"/>
</dbReference>
<evidence type="ECO:0000256" key="1">
    <source>
        <dbReference type="ARBA" id="ARBA00023157"/>
    </source>
</evidence>
<dbReference type="EMBL" id="MRZV01002313">
    <property type="protein sequence ID" value="PIK34025.1"/>
    <property type="molecule type" value="Genomic_DNA"/>
</dbReference>